<dbReference type="InterPro" id="IPR010730">
    <property type="entry name" value="HET"/>
</dbReference>
<dbReference type="Proteomes" id="UP001310594">
    <property type="component" value="Unassembled WGS sequence"/>
</dbReference>
<dbReference type="AlphaFoldDB" id="A0AAN7W318"/>
<dbReference type="PANTHER" id="PTHR24148">
    <property type="entry name" value="ANKYRIN REPEAT DOMAIN-CONTAINING PROTEIN 39 HOMOLOG-RELATED"/>
    <property type="match status" value="1"/>
</dbReference>
<protein>
    <recommendedName>
        <fullName evidence="1">Heterokaryon incompatibility domain-containing protein</fullName>
    </recommendedName>
</protein>
<sequence length="606" mass="68688">MASRLPETMCLACSQPIYHELEQTRKEVRILVIEPAASHEPVRCTFQTISLLDDALPQYETVSYAWGDATKRDVVYIGGHQLSVPLSAKNVLQRMRRSDKPRTVWIDVICIDQQNLVDRNYLVQLMCEIYSSTSTGFIWLGKDDHNTEATFDAIRALYHEARTETQDFETFKETVWPGWWNVYGAPTSVVFDAKHMARLFDNAWFSRLWCVQEAALAPNSICHCGSQNLPLLHLLRAAIWLYSKTKSLPGPLDGHRGLARAVHIASYADATFKVPFQAGGNLLWMMNTLRQYSASLDKDHVYGLVGMYQRFSPQDYEMSTSLVPRYDRSARDIYCDATKLAMAELNTLDALLYVCHHSDEEVENNWLPTWVPQWQRKQDLNVDHFPLNHNGFRVSGDTKPNISPKSEEPLEVLTANGFVLDHVRDTSPAFTLETLRFVQSFLDLCESIEAAINQIEPRPTDLEHTLIASLDRMRVPTCAEQSVSGYRALKRYLLRRGQFPTPGLAEDDTDASDGHAYLEALNRWLRNRCFFTTTTGSIGIGPKVMRDHDLVVILYGSSVPVVLREKKARADTYLVVGSAYVNGVMYGEAMEKHRAGGTADSTFRMA</sequence>
<dbReference type="Pfam" id="PF26639">
    <property type="entry name" value="Het-6_barrel"/>
    <property type="match status" value="1"/>
</dbReference>
<evidence type="ECO:0000313" key="3">
    <source>
        <dbReference type="Proteomes" id="UP001310594"/>
    </source>
</evidence>
<name>A0AAN7W318_9PEZI</name>
<dbReference type="InterPro" id="IPR052895">
    <property type="entry name" value="HetReg/Transcr_Mod"/>
</dbReference>
<comment type="caution">
    <text evidence="2">The sequence shown here is derived from an EMBL/GenBank/DDBJ whole genome shotgun (WGS) entry which is preliminary data.</text>
</comment>
<evidence type="ECO:0000259" key="1">
    <source>
        <dbReference type="Pfam" id="PF06985"/>
    </source>
</evidence>
<proteinExistence type="predicted"/>
<dbReference type="EMBL" id="JAVRQU010000014">
    <property type="protein sequence ID" value="KAK5695547.1"/>
    <property type="molecule type" value="Genomic_DNA"/>
</dbReference>
<accession>A0AAN7W318</accession>
<evidence type="ECO:0000313" key="2">
    <source>
        <dbReference type="EMBL" id="KAK5695547.1"/>
    </source>
</evidence>
<dbReference type="PANTHER" id="PTHR24148:SF82">
    <property type="entry name" value="HETEROKARYON INCOMPATIBILITY DOMAIN-CONTAINING PROTEIN"/>
    <property type="match status" value="1"/>
</dbReference>
<dbReference type="Pfam" id="PF06985">
    <property type="entry name" value="HET"/>
    <property type="match status" value="1"/>
</dbReference>
<reference evidence="2" key="1">
    <citation type="submission" date="2023-08" db="EMBL/GenBank/DDBJ databases">
        <title>Black Yeasts Isolated from many extreme environments.</title>
        <authorList>
            <person name="Coleine C."/>
            <person name="Stajich J.E."/>
            <person name="Selbmann L."/>
        </authorList>
    </citation>
    <scope>NUCLEOTIDE SEQUENCE</scope>
    <source>
        <strain evidence="2">CCFEE 5810</strain>
    </source>
</reference>
<gene>
    <name evidence="2" type="ORF">LTR97_009057</name>
</gene>
<feature type="domain" description="Heterokaryon incompatibility" evidence="1">
    <location>
        <begin position="59"/>
        <end position="213"/>
    </location>
</feature>
<organism evidence="2 3">
    <name type="scientific">Elasticomyces elasticus</name>
    <dbReference type="NCBI Taxonomy" id="574655"/>
    <lineage>
        <taxon>Eukaryota</taxon>
        <taxon>Fungi</taxon>
        <taxon>Dikarya</taxon>
        <taxon>Ascomycota</taxon>
        <taxon>Pezizomycotina</taxon>
        <taxon>Dothideomycetes</taxon>
        <taxon>Dothideomycetidae</taxon>
        <taxon>Mycosphaerellales</taxon>
        <taxon>Teratosphaeriaceae</taxon>
        <taxon>Elasticomyces</taxon>
    </lineage>
</organism>